<evidence type="ECO:0000256" key="7">
    <source>
        <dbReference type="ARBA" id="ARBA00022927"/>
    </source>
</evidence>
<feature type="binding site" evidence="12">
    <location>
        <position position="33"/>
    </location>
    <ligand>
        <name>Mg(2+)</name>
        <dbReference type="ChEBI" id="CHEBI:18420"/>
    </ligand>
</feature>
<dbReference type="GO" id="GO:0016192">
    <property type="term" value="P:vesicle-mediated transport"/>
    <property type="evidence" value="ECO:0007669"/>
    <property type="project" value="UniProtKB-KW"/>
</dbReference>
<proteinExistence type="inferred from homology"/>
<dbReference type="SMART" id="SM00178">
    <property type="entry name" value="SAR"/>
    <property type="match status" value="1"/>
</dbReference>
<dbReference type="EMBL" id="CAJNDS010002534">
    <property type="protein sequence ID" value="CAE7514952.1"/>
    <property type="molecule type" value="Genomic_DNA"/>
</dbReference>
<dbReference type="PRINTS" id="PR00328">
    <property type="entry name" value="SAR1GTPBP"/>
</dbReference>
<evidence type="ECO:0000256" key="1">
    <source>
        <dbReference type="ARBA" id="ARBA00004555"/>
    </source>
</evidence>
<name>A0A812T263_9DINO</name>
<dbReference type="Gene3D" id="3.40.50.300">
    <property type="entry name" value="P-loop containing nucleotide triphosphate hydrolases"/>
    <property type="match status" value="1"/>
</dbReference>
<evidence type="ECO:0000256" key="11">
    <source>
        <dbReference type="PIRSR" id="PIRSR606689-1"/>
    </source>
</evidence>
<dbReference type="InterPro" id="IPR006689">
    <property type="entry name" value="Small_GTPase_ARF/SAR"/>
</dbReference>
<dbReference type="OrthoDB" id="2011769at2759"/>
<dbReference type="InterPro" id="IPR005225">
    <property type="entry name" value="Small_GTP-bd"/>
</dbReference>
<feature type="binding site" evidence="12">
    <location>
        <position position="50"/>
    </location>
    <ligand>
        <name>Mg(2+)</name>
        <dbReference type="ChEBI" id="CHEBI:18420"/>
    </ligand>
</feature>
<organism evidence="14 15">
    <name type="scientific">Symbiodinium natans</name>
    <dbReference type="NCBI Taxonomy" id="878477"/>
    <lineage>
        <taxon>Eukaryota</taxon>
        <taxon>Sar</taxon>
        <taxon>Alveolata</taxon>
        <taxon>Dinophyceae</taxon>
        <taxon>Suessiales</taxon>
        <taxon>Symbiodiniaceae</taxon>
        <taxon>Symbiodinium</taxon>
    </lineage>
</organism>
<dbReference type="GO" id="GO:0005794">
    <property type="term" value="C:Golgi apparatus"/>
    <property type="evidence" value="ECO:0007669"/>
    <property type="project" value="UniProtKB-SubCell"/>
</dbReference>
<dbReference type="InterPro" id="IPR024156">
    <property type="entry name" value="Small_GTPase_ARF"/>
</dbReference>
<keyword evidence="9 11" id="KW-0342">GTP-binding</keyword>
<dbReference type="SMART" id="SM00177">
    <property type="entry name" value="ARF"/>
    <property type="match status" value="1"/>
</dbReference>
<evidence type="ECO:0000256" key="2">
    <source>
        <dbReference type="ARBA" id="ARBA00010290"/>
    </source>
</evidence>
<evidence type="ECO:0000256" key="12">
    <source>
        <dbReference type="PIRSR" id="PIRSR606689-2"/>
    </source>
</evidence>
<feature type="binding site" evidence="11">
    <location>
        <position position="76"/>
    </location>
    <ligand>
        <name>GTP</name>
        <dbReference type="ChEBI" id="CHEBI:37565"/>
    </ligand>
</feature>
<dbReference type="AlphaFoldDB" id="A0A812T263"/>
<dbReference type="GO" id="GO:0015031">
    <property type="term" value="P:protein transport"/>
    <property type="evidence" value="ECO:0007669"/>
    <property type="project" value="UniProtKB-KW"/>
</dbReference>
<dbReference type="PROSITE" id="PS51417">
    <property type="entry name" value="ARF"/>
    <property type="match status" value="1"/>
</dbReference>
<dbReference type="GO" id="GO:0005525">
    <property type="term" value="F:GTP binding"/>
    <property type="evidence" value="ECO:0007669"/>
    <property type="project" value="UniProtKB-KW"/>
</dbReference>
<keyword evidence="10" id="KW-0449">Lipoprotein</keyword>
<sequence length="236" mass="26400">MGAVSSSVSSLFTWKGQRKQGILLVGLDAAGKTTMLYKMKAGEVRTTIPTIGMVVETLEIRGKMNITTMVALDVGGRDKIRPLWRHYYQNVDALVFVVDSNDRERLEDVRQELDKLLREDDLLDKPILVFANKQDLPNCLRVPELTDKLGLHNIRHRRWYIQESVATEGKGVYEGMEWLSSELNRDRRSDSAMCSAPASRGLPAKGVVAKPEHPDDVSTADTEDAIARAEVITSHP</sequence>
<dbReference type="GO" id="GO:0046872">
    <property type="term" value="F:metal ion binding"/>
    <property type="evidence" value="ECO:0007669"/>
    <property type="project" value="UniProtKB-KW"/>
</dbReference>
<keyword evidence="5 11" id="KW-0547">Nucleotide-binding</keyword>
<evidence type="ECO:0000256" key="5">
    <source>
        <dbReference type="ARBA" id="ARBA00022741"/>
    </source>
</evidence>
<evidence type="ECO:0000313" key="15">
    <source>
        <dbReference type="Proteomes" id="UP000604046"/>
    </source>
</evidence>
<dbReference type="Proteomes" id="UP000604046">
    <property type="component" value="Unassembled WGS sequence"/>
</dbReference>
<evidence type="ECO:0000256" key="3">
    <source>
        <dbReference type="ARBA" id="ARBA00022448"/>
    </source>
</evidence>
<feature type="region of interest" description="Disordered" evidence="13">
    <location>
        <begin position="189"/>
        <end position="223"/>
    </location>
</feature>
<comment type="subcellular location">
    <subcellularLocation>
        <location evidence="1">Golgi apparatus</location>
    </subcellularLocation>
</comment>
<keyword evidence="7" id="KW-0653">Protein transport</keyword>
<evidence type="ECO:0000256" key="10">
    <source>
        <dbReference type="ARBA" id="ARBA00023288"/>
    </source>
</evidence>
<keyword evidence="6" id="KW-0931">ER-Golgi transport</keyword>
<feature type="binding site" evidence="11">
    <location>
        <begin position="26"/>
        <end position="33"/>
    </location>
    <ligand>
        <name>GTP</name>
        <dbReference type="ChEBI" id="CHEBI:37565"/>
    </ligand>
</feature>
<keyword evidence="12" id="KW-0479">Metal-binding</keyword>
<evidence type="ECO:0000256" key="8">
    <source>
        <dbReference type="ARBA" id="ARBA00023034"/>
    </source>
</evidence>
<reference evidence="14" key="1">
    <citation type="submission" date="2021-02" db="EMBL/GenBank/DDBJ databases">
        <authorList>
            <person name="Dougan E. K."/>
            <person name="Rhodes N."/>
            <person name="Thang M."/>
            <person name="Chan C."/>
        </authorList>
    </citation>
    <scope>NUCLEOTIDE SEQUENCE</scope>
</reference>
<dbReference type="NCBIfam" id="TIGR00231">
    <property type="entry name" value="small_GTP"/>
    <property type="match status" value="1"/>
</dbReference>
<dbReference type="PANTHER" id="PTHR11711">
    <property type="entry name" value="ADP RIBOSYLATION FACTOR-RELATED"/>
    <property type="match status" value="1"/>
</dbReference>
<dbReference type="InterPro" id="IPR027417">
    <property type="entry name" value="P-loop_NTPase"/>
</dbReference>
<keyword evidence="4" id="KW-0519">Myristate</keyword>
<dbReference type="PROSITE" id="PS51419">
    <property type="entry name" value="RAB"/>
    <property type="match status" value="1"/>
</dbReference>
<keyword evidence="15" id="KW-1185">Reference proteome</keyword>
<dbReference type="FunFam" id="3.40.50.300:FF:003500">
    <property type="entry name" value="ADP-ribosylation factor 1"/>
    <property type="match status" value="1"/>
</dbReference>
<dbReference type="GO" id="GO:0003924">
    <property type="term" value="F:GTPase activity"/>
    <property type="evidence" value="ECO:0007669"/>
    <property type="project" value="InterPro"/>
</dbReference>
<protein>
    <submittedName>
        <fullName evidence="14">Arf1 protein</fullName>
    </submittedName>
</protein>
<evidence type="ECO:0000256" key="4">
    <source>
        <dbReference type="ARBA" id="ARBA00022707"/>
    </source>
</evidence>
<dbReference type="Pfam" id="PF00025">
    <property type="entry name" value="Arf"/>
    <property type="match status" value="1"/>
</dbReference>
<feature type="binding site" evidence="11">
    <location>
        <begin position="132"/>
        <end position="135"/>
    </location>
    <ligand>
        <name>GTP</name>
        <dbReference type="ChEBI" id="CHEBI:37565"/>
    </ligand>
</feature>
<dbReference type="PROSITE" id="PS51422">
    <property type="entry name" value="SAR1"/>
    <property type="match status" value="1"/>
</dbReference>
<comment type="similarity">
    <text evidence="2">Belongs to the small GTPase superfamily. Arf family.</text>
</comment>
<keyword evidence="12" id="KW-0460">Magnesium</keyword>
<keyword evidence="3" id="KW-0813">Transport</keyword>
<comment type="caution">
    <text evidence="14">The sequence shown here is derived from an EMBL/GenBank/DDBJ whole genome shotgun (WGS) entry which is preliminary data.</text>
</comment>
<dbReference type="SUPFAM" id="SSF52540">
    <property type="entry name" value="P-loop containing nucleoside triphosphate hydrolases"/>
    <property type="match status" value="1"/>
</dbReference>
<evidence type="ECO:0000256" key="13">
    <source>
        <dbReference type="SAM" id="MobiDB-lite"/>
    </source>
</evidence>
<evidence type="ECO:0000256" key="9">
    <source>
        <dbReference type="ARBA" id="ARBA00023134"/>
    </source>
</evidence>
<keyword evidence="8" id="KW-0333">Golgi apparatus</keyword>
<evidence type="ECO:0000256" key="6">
    <source>
        <dbReference type="ARBA" id="ARBA00022892"/>
    </source>
</evidence>
<evidence type="ECO:0000313" key="14">
    <source>
        <dbReference type="EMBL" id="CAE7514952.1"/>
    </source>
</evidence>
<accession>A0A812T263</accession>
<gene>
    <name evidence="14" type="primary">arf1</name>
    <name evidence="14" type="ORF">SNAT2548_LOCUS28821</name>
</gene>